<proteinExistence type="predicted"/>
<evidence type="ECO:0000313" key="2">
    <source>
        <dbReference type="Proteomes" id="UP000494205"/>
    </source>
</evidence>
<name>A0A6J5CTT7_9BURK</name>
<dbReference type="AlphaFoldDB" id="A0A6J5CTT7"/>
<gene>
    <name evidence="1" type="ORF">LMG27174_07004</name>
</gene>
<dbReference type="Proteomes" id="UP000494205">
    <property type="component" value="Unassembled WGS sequence"/>
</dbReference>
<dbReference type="EMBL" id="CADIJZ010000059">
    <property type="protein sequence ID" value="CAB3743541.1"/>
    <property type="molecule type" value="Genomic_DNA"/>
</dbReference>
<sequence length="52" mass="5648">MFWVKATGSLIVPAIPEAASQSRGSALPRLQGVEACLLRIVRMQVAVRVEQL</sequence>
<organism evidence="1 2">
    <name type="scientific">Paraburkholderia rhynchosiae</name>
    <dbReference type="NCBI Taxonomy" id="487049"/>
    <lineage>
        <taxon>Bacteria</taxon>
        <taxon>Pseudomonadati</taxon>
        <taxon>Pseudomonadota</taxon>
        <taxon>Betaproteobacteria</taxon>
        <taxon>Burkholderiales</taxon>
        <taxon>Burkholderiaceae</taxon>
        <taxon>Paraburkholderia</taxon>
    </lineage>
</organism>
<evidence type="ECO:0000313" key="1">
    <source>
        <dbReference type="EMBL" id="CAB3743541.1"/>
    </source>
</evidence>
<protein>
    <submittedName>
        <fullName evidence="1">Uncharacterized protein</fullName>
    </submittedName>
</protein>
<accession>A0A6J5CTT7</accession>
<reference evidence="1 2" key="1">
    <citation type="submission" date="2020-04" db="EMBL/GenBank/DDBJ databases">
        <authorList>
            <person name="De Canck E."/>
        </authorList>
    </citation>
    <scope>NUCLEOTIDE SEQUENCE [LARGE SCALE GENOMIC DNA]</scope>
    <source>
        <strain evidence="1 2">LMG 27174</strain>
    </source>
</reference>